<sequence>MSKITIMLQLNGSSGTLKLIDMPTSPTIVEYESITIQKIHQLLLNYCLVCVGEDCTWHFKSTSINDSAMFKIRKLNSLHTCSLMDNTYIQCKSTSMVVGSMVIPKYVDPKTVYTTKNIQIDMLPVHGVNLTYMQAWISKEKALEFLRDHPVDSYSRLPSYLYILEKTYPGSVVKLKKTDDDCFLYAFVVISTSINGWKYCRPVIVVDGTFLKSAYMGIMLTASIMDAAGSILSLPYVVVDSENEASWKWFLSNLNMHMMVSSTCYGKQNLDYDIKHWRVIECGNKRCKKAADSRTIRAYEDSLEHWTNENLLKANGTFTYLGFKSNKELEDNRTLSQKLKVRASTDYIHTVLDDVRRYIVCLENKRCSCGQFQLDELACTHILVVLRHMDESYEKYCSPYYTRESLLHIYEIPVDSLPDESK</sequence>
<reference evidence="2" key="2">
    <citation type="submission" date="2025-08" db="UniProtKB">
        <authorList>
            <consortium name="RefSeq"/>
        </authorList>
    </citation>
    <scope>IDENTIFICATION</scope>
    <source>
        <tissue evidence="2">Leaf</tissue>
    </source>
</reference>
<gene>
    <name evidence="2" type="primary">LOC142163332</name>
</gene>
<evidence type="ECO:0000313" key="1">
    <source>
        <dbReference type="Proteomes" id="UP000790787"/>
    </source>
</evidence>
<proteinExistence type="predicted"/>
<protein>
    <submittedName>
        <fullName evidence="2">Uncharacterized protein LOC142163332</fullName>
    </submittedName>
</protein>
<evidence type="ECO:0000313" key="2">
    <source>
        <dbReference type="RefSeq" id="XP_075076703.1"/>
    </source>
</evidence>
<dbReference type="RefSeq" id="XP_075076703.1">
    <property type="nucleotide sequence ID" value="XM_075220602.1"/>
</dbReference>
<organism evidence="1 2">
    <name type="scientific">Nicotiana tabacum</name>
    <name type="common">Common tobacco</name>
    <dbReference type="NCBI Taxonomy" id="4097"/>
    <lineage>
        <taxon>Eukaryota</taxon>
        <taxon>Viridiplantae</taxon>
        <taxon>Streptophyta</taxon>
        <taxon>Embryophyta</taxon>
        <taxon>Tracheophyta</taxon>
        <taxon>Spermatophyta</taxon>
        <taxon>Magnoliopsida</taxon>
        <taxon>eudicotyledons</taxon>
        <taxon>Gunneridae</taxon>
        <taxon>Pentapetalae</taxon>
        <taxon>asterids</taxon>
        <taxon>lamiids</taxon>
        <taxon>Solanales</taxon>
        <taxon>Solanaceae</taxon>
        <taxon>Nicotianoideae</taxon>
        <taxon>Nicotianeae</taxon>
        <taxon>Nicotiana</taxon>
    </lineage>
</organism>
<reference evidence="1" key="1">
    <citation type="journal article" date="2014" name="Nat. Commun.">
        <title>The tobacco genome sequence and its comparison with those of tomato and potato.</title>
        <authorList>
            <person name="Sierro N."/>
            <person name="Battey J.N."/>
            <person name="Ouadi S."/>
            <person name="Bakaher N."/>
            <person name="Bovet L."/>
            <person name="Willig A."/>
            <person name="Goepfert S."/>
            <person name="Peitsch M.C."/>
            <person name="Ivanov N.V."/>
        </authorList>
    </citation>
    <scope>NUCLEOTIDE SEQUENCE [LARGE SCALE GENOMIC DNA]</scope>
</reference>
<dbReference type="Proteomes" id="UP000790787">
    <property type="component" value="Chromosome 8"/>
</dbReference>
<accession>A0AC58RVG1</accession>
<name>A0AC58RVG1_TOBAC</name>
<keyword evidence="1" id="KW-1185">Reference proteome</keyword>